<evidence type="ECO:0000256" key="1">
    <source>
        <dbReference type="SAM" id="MobiDB-lite"/>
    </source>
</evidence>
<dbReference type="GO" id="GO:0071111">
    <property type="term" value="F:cyclic-guanylate-specific phosphodiesterase activity"/>
    <property type="evidence" value="ECO:0007669"/>
    <property type="project" value="InterPro"/>
</dbReference>
<protein>
    <recommendedName>
        <fullName evidence="2">EAL domain-containing protein</fullName>
    </recommendedName>
</protein>
<dbReference type="PANTHER" id="PTHR33121">
    <property type="entry name" value="CYCLIC DI-GMP PHOSPHODIESTERASE PDEF"/>
    <property type="match status" value="1"/>
</dbReference>
<feature type="domain" description="EAL" evidence="2">
    <location>
        <begin position="6"/>
        <end position="260"/>
    </location>
</feature>
<name>A0A3B0TFQ0_9ZZZZ</name>
<feature type="compositionally biased region" description="Acidic residues" evidence="1">
    <location>
        <begin position="464"/>
        <end position="473"/>
    </location>
</feature>
<evidence type="ECO:0000259" key="2">
    <source>
        <dbReference type="PROSITE" id="PS50883"/>
    </source>
</evidence>
<organism evidence="3">
    <name type="scientific">hydrothermal vent metagenome</name>
    <dbReference type="NCBI Taxonomy" id="652676"/>
    <lineage>
        <taxon>unclassified sequences</taxon>
        <taxon>metagenomes</taxon>
        <taxon>ecological metagenomes</taxon>
    </lineage>
</organism>
<reference evidence="3" key="1">
    <citation type="submission" date="2018-06" db="EMBL/GenBank/DDBJ databases">
        <authorList>
            <person name="Zhirakovskaya E."/>
        </authorList>
    </citation>
    <scope>NUCLEOTIDE SEQUENCE</scope>
</reference>
<dbReference type="Gene3D" id="3.20.20.450">
    <property type="entry name" value="EAL domain"/>
    <property type="match status" value="1"/>
</dbReference>
<dbReference type="AlphaFoldDB" id="A0A3B0TFQ0"/>
<feature type="region of interest" description="Disordered" evidence="1">
    <location>
        <begin position="312"/>
        <end position="348"/>
    </location>
</feature>
<dbReference type="SUPFAM" id="SSF141868">
    <property type="entry name" value="EAL domain-like"/>
    <property type="match status" value="1"/>
</dbReference>
<feature type="compositionally biased region" description="Low complexity" evidence="1">
    <location>
        <begin position="382"/>
        <end position="395"/>
    </location>
</feature>
<sequence length="667" mass="71841">MGAQAVRLSNVDIDKALENRDFEVRFQPIFDLGNGALARMETFVRWRHPSLGVLPPGAFISFFETQGRMSELTRYVLAEALDGYLGWRGPFEPGFSINLALTDVSDDAFARHFKKILRDRDFPADLVTLECPMPLVDVDMQAAAENFASLRECGARLAIEVRGRANDFLRNIDPFPFDEIKTGGASILRFARTVRGPGLSAISDLLDIANKANALITAVGVEDQASLAALRGLGFTAAQGNHLAKVGDLSDFRPGRVNEVRELLGLAALSAEDLTALFRTEAPALKTGDADAAPSEDSDATGTLIERLQAHTEKQAARAAAAADAADDNSADVESADQEKMTPAQQVMREKAKAVALAKRAKAREIRKAAAITRAKAKAAKAQAEAAAQPTGAPASDAPDTALPPSAAPRALQDRLAQEYTADSSQVEDELFDAPESAPPAPVQETKDNNDAVADASSLSVDEQIGDQPDELQFDASAAAEESPMPDEQHAPAALENDADGPISLHVDAPSAHFRPVTRVSGDTHLNQSQSRAAAPAAGPNDAINVVPPDLRQQETQQFSFEEELYFEELPASLEGSAPHPEPESAPEAEPAPEPSEPPSDTIVQGHLEEEHALDAAPAPRPRRQNLLTRRYKLMPTHFWPKPWKRRFVRWQKQRAATAAPHAEAAE</sequence>
<dbReference type="SMART" id="SM00052">
    <property type="entry name" value="EAL"/>
    <property type="match status" value="1"/>
</dbReference>
<evidence type="ECO:0000313" key="3">
    <source>
        <dbReference type="EMBL" id="VAW07584.1"/>
    </source>
</evidence>
<dbReference type="InterPro" id="IPR050706">
    <property type="entry name" value="Cyclic-di-GMP_PDE-like"/>
</dbReference>
<dbReference type="EMBL" id="UOEH01000590">
    <property type="protein sequence ID" value="VAW07584.1"/>
    <property type="molecule type" value="Genomic_DNA"/>
</dbReference>
<gene>
    <name evidence="3" type="ORF">MNBD_ALPHA05-1019</name>
</gene>
<dbReference type="Pfam" id="PF00563">
    <property type="entry name" value="EAL"/>
    <property type="match status" value="1"/>
</dbReference>
<dbReference type="InterPro" id="IPR035919">
    <property type="entry name" value="EAL_sf"/>
</dbReference>
<dbReference type="CDD" id="cd01948">
    <property type="entry name" value="EAL"/>
    <property type="match status" value="1"/>
</dbReference>
<dbReference type="PROSITE" id="PS50883">
    <property type="entry name" value="EAL"/>
    <property type="match status" value="1"/>
</dbReference>
<feature type="compositionally biased region" description="Acidic residues" evidence="1">
    <location>
        <begin position="325"/>
        <end position="336"/>
    </location>
</feature>
<feature type="region of interest" description="Disordered" evidence="1">
    <location>
        <begin position="382"/>
        <end position="628"/>
    </location>
</feature>
<accession>A0A3B0TFQ0</accession>
<proteinExistence type="predicted"/>
<dbReference type="PANTHER" id="PTHR33121:SF70">
    <property type="entry name" value="SIGNALING PROTEIN YKOW"/>
    <property type="match status" value="1"/>
</dbReference>
<dbReference type="InterPro" id="IPR001633">
    <property type="entry name" value="EAL_dom"/>
</dbReference>